<reference evidence="1 2" key="1">
    <citation type="submission" date="2015-06" db="EMBL/GenBank/DDBJ databases">
        <title>Draft genome sequence of an Alphaproteobacteria species associated to the Mediterranean sponge Oscarella lobularis.</title>
        <authorList>
            <person name="Jourda C."/>
            <person name="Santini S."/>
            <person name="Claverie J.-M."/>
        </authorList>
    </citation>
    <scope>NUCLEOTIDE SEQUENCE [LARGE SCALE GENOMIC DNA]</scope>
    <source>
        <strain evidence="1">IGS</strain>
    </source>
</reference>
<dbReference type="EMBL" id="LFTY01000002">
    <property type="protein sequence ID" value="KMW59601.1"/>
    <property type="molecule type" value="Genomic_DNA"/>
</dbReference>
<organism evidence="1 2">
    <name type="scientific">Candidatus Rhodobacter oscarellae</name>
    <dbReference type="NCBI Taxonomy" id="1675527"/>
    <lineage>
        <taxon>Bacteria</taxon>
        <taxon>Pseudomonadati</taxon>
        <taxon>Pseudomonadota</taxon>
        <taxon>Alphaproteobacteria</taxon>
        <taxon>Rhodobacterales</taxon>
        <taxon>Rhodobacter group</taxon>
        <taxon>Rhodobacter</taxon>
    </lineage>
</organism>
<dbReference type="AlphaFoldDB" id="A0A0J9EAE2"/>
<gene>
    <name evidence="1" type="ORF">AIOL_004583</name>
</gene>
<accession>A0A0J9EAE2</accession>
<keyword evidence="2" id="KW-1185">Reference proteome</keyword>
<dbReference type="PATRIC" id="fig|1675527.3.peg.4795"/>
<dbReference type="STRING" id="1675527.AIOL_004583"/>
<sequence>MRLRRVAAGRLFLTNSSNFAAQMKLDGRRPGAPASQAPIDCSTM</sequence>
<comment type="caution">
    <text evidence="1">The sequence shown here is derived from an EMBL/GenBank/DDBJ whole genome shotgun (WGS) entry which is preliminary data.</text>
</comment>
<proteinExistence type="predicted"/>
<protein>
    <submittedName>
        <fullName evidence="1">Uncharacterized protein</fullName>
    </submittedName>
</protein>
<dbReference type="Proteomes" id="UP000037178">
    <property type="component" value="Unassembled WGS sequence"/>
</dbReference>
<evidence type="ECO:0000313" key="1">
    <source>
        <dbReference type="EMBL" id="KMW59601.1"/>
    </source>
</evidence>
<evidence type="ECO:0000313" key="2">
    <source>
        <dbReference type="Proteomes" id="UP000037178"/>
    </source>
</evidence>
<name>A0A0J9EAE2_9RHOB</name>